<keyword evidence="5" id="KW-0862">Zinc</keyword>
<feature type="domain" description="C2H2-type" evidence="9">
    <location>
        <begin position="220"/>
        <end position="247"/>
    </location>
</feature>
<evidence type="ECO:0000256" key="2">
    <source>
        <dbReference type="ARBA" id="ARBA00022723"/>
    </source>
</evidence>
<evidence type="ECO:0000256" key="3">
    <source>
        <dbReference type="ARBA" id="ARBA00022737"/>
    </source>
</evidence>
<keyword evidence="6" id="KW-0539">Nucleus</keyword>
<feature type="domain" description="C2H2-type" evidence="9">
    <location>
        <begin position="257"/>
        <end position="285"/>
    </location>
</feature>
<keyword evidence="2" id="KW-0479">Metal-binding</keyword>
<dbReference type="Gene3D" id="3.30.160.60">
    <property type="entry name" value="Classic Zinc Finger"/>
    <property type="match status" value="1"/>
</dbReference>
<gene>
    <name evidence="10" type="ORF">FSPOR_6695</name>
</gene>
<feature type="region of interest" description="Disordered" evidence="8">
    <location>
        <begin position="471"/>
        <end position="586"/>
    </location>
</feature>
<dbReference type="GO" id="GO:0005634">
    <property type="term" value="C:nucleus"/>
    <property type="evidence" value="ECO:0007669"/>
    <property type="project" value="UniProtKB-SubCell"/>
</dbReference>
<feature type="compositionally biased region" description="Basic and acidic residues" evidence="8">
    <location>
        <begin position="548"/>
        <end position="561"/>
    </location>
</feature>
<dbReference type="EMBL" id="PXOF01000094">
    <property type="protein sequence ID" value="RGP66317.1"/>
    <property type="molecule type" value="Genomic_DNA"/>
</dbReference>
<organism evidence="10 11">
    <name type="scientific">Fusarium sporotrichioides</name>
    <dbReference type="NCBI Taxonomy" id="5514"/>
    <lineage>
        <taxon>Eukaryota</taxon>
        <taxon>Fungi</taxon>
        <taxon>Dikarya</taxon>
        <taxon>Ascomycota</taxon>
        <taxon>Pezizomycotina</taxon>
        <taxon>Sordariomycetes</taxon>
        <taxon>Hypocreomycetidae</taxon>
        <taxon>Hypocreales</taxon>
        <taxon>Nectriaceae</taxon>
        <taxon>Fusarium</taxon>
    </lineage>
</organism>
<dbReference type="SMART" id="SM00355">
    <property type="entry name" value="ZnF_C2H2"/>
    <property type="match status" value="9"/>
</dbReference>
<evidence type="ECO:0000313" key="11">
    <source>
        <dbReference type="Proteomes" id="UP000266152"/>
    </source>
</evidence>
<evidence type="ECO:0000256" key="4">
    <source>
        <dbReference type="ARBA" id="ARBA00022771"/>
    </source>
</evidence>
<dbReference type="PANTHER" id="PTHR24406">
    <property type="entry name" value="TRANSCRIPTIONAL REPRESSOR CTCFL-RELATED"/>
    <property type="match status" value="1"/>
</dbReference>
<evidence type="ECO:0000313" key="10">
    <source>
        <dbReference type="EMBL" id="RGP66317.1"/>
    </source>
</evidence>
<dbReference type="InterPro" id="IPR050888">
    <property type="entry name" value="ZnF_C2H2-type_TF"/>
</dbReference>
<dbReference type="Pfam" id="PF12874">
    <property type="entry name" value="zf-met"/>
    <property type="match status" value="3"/>
</dbReference>
<evidence type="ECO:0000259" key="9">
    <source>
        <dbReference type="PROSITE" id="PS50157"/>
    </source>
</evidence>
<evidence type="ECO:0000256" key="8">
    <source>
        <dbReference type="SAM" id="MobiDB-lite"/>
    </source>
</evidence>
<evidence type="ECO:0000256" key="1">
    <source>
        <dbReference type="ARBA" id="ARBA00004123"/>
    </source>
</evidence>
<sequence>MFEALAKQRRDLPVRLRALSKAVSFCAVCNISFESQKEMQEHNDDKHEQPPVNSEPWVPNHSAPRELISYTLPIRGGPVRQEHQSTAIPEAVPQATFSCGSCSKTLESREALPDHSRDILNGIADTLRVTTKQEHEMPAVPEVPIKEEHETPALLEIPIKQEHEPTVSIPEATPRATPNAVWYCSVCETTYQTHDEMEDHNWALHHGCVRYSLGRAKATFTCITCNRTFNGQGELNDHIHDHHTRLPIRCDLPGDAWYCSTCDRVYKSQMAINDHNRDKHRGRTSFLLPRAKAACTCITCNRRFGTQPGLRNHVAHKQHSQPPSSSLDAYATATLTLSCCSKIFDTKYDFDMHNVLHGRIPPVAPEAPVGQDHQPTATFQASPVTIFSCNACRMGGAEHHNKDVHDAPPAEVEAVTLQAAPLRASSTADLTCLPCDKTFSTRPALAQHLSDSHSPQICHCKMEFSGRSTFMNHRKRCRRNQTTTPKDIKQEPEQASRSTTNYNQPARNGPSYSPHYSSIGGSEYDSIEESEFDSNEDSEDYSDGDSEGDSRGEPDVDSGHDVEDDGEDDVSESDEDDEGPKWPEYGESMRVPCLFRDRGCPQTFSTASMMIQHHELHMCRYDMIWLDSDIFDDEMEASSRKVYDDIRMIYKCPNCKNKGGGRFRWLSGLVMHAESNVCNLRVRTGPVKEIRHKLLDYADQW</sequence>
<feature type="domain" description="C2H2-type" evidence="9">
    <location>
        <begin position="430"/>
        <end position="454"/>
    </location>
</feature>
<keyword evidence="3" id="KW-0677">Repeat</keyword>
<evidence type="ECO:0000256" key="5">
    <source>
        <dbReference type="ARBA" id="ARBA00022833"/>
    </source>
</evidence>
<dbReference type="GO" id="GO:0008270">
    <property type="term" value="F:zinc ion binding"/>
    <property type="evidence" value="ECO:0007669"/>
    <property type="project" value="UniProtKB-KW"/>
</dbReference>
<accession>A0A395S246</accession>
<name>A0A395S246_FUSSP</name>
<comment type="caution">
    <text evidence="10">The sequence shown here is derived from an EMBL/GenBank/DDBJ whole genome shotgun (WGS) entry which is preliminary data.</text>
</comment>
<comment type="subcellular location">
    <subcellularLocation>
        <location evidence="1">Nucleus</location>
    </subcellularLocation>
</comment>
<reference evidence="10 11" key="1">
    <citation type="journal article" date="2018" name="PLoS Pathog.">
        <title>Evolution of structural diversity of trichothecenes, a family of toxins produced by plant pathogenic and entomopathogenic fungi.</title>
        <authorList>
            <person name="Proctor R.H."/>
            <person name="McCormick S.P."/>
            <person name="Kim H.S."/>
            <person name="Cardoza R.E."/>
            <person name="Stanley A.M."/>
            <person name="Lindo L."/>
            <person name="Kelly A."/>
            <person name="Brown D.W."/>
            <person name="Lee T."/>
            <person name="Vaughan M.M."/>
            <person name="Alexander N.J."/>
            <person name="Busman M."/>
            <person name="Gutierrez S."/>
        </authorList>
    </citation>
    <scope>NUCLEOTIDE SEQUENCE [LARGE SCALE GENOMIC DNA]</scope>
    <source>
        <strain evidence="10 11">NRRL 3299</strain>
    </source>
</reference>
<protein>
    <submittedName>
        <fullName evidence="10">Zinc double-stranded rna binding</fullName>
    </submittedName>
</protein>
<feature type="compositionally biased region" description="Basic and acidic residues" evidence="8">
    <location>
        <begin position="39"/>
        <end position="49"/>
    </location>
</feature>
<dbReference type="STRING" id="5514.A0A395S246"/>
<feature type="compositionally biased region" description="Acidic residues" evidence="8">
    <location>
        <begin position="525"/>
        <end position="547"/>
    </location>
</feature>
<dbReference type="Proteomes" id="UP000266152">
    <property type="component" value="Unassembled WGS sequence"/>
</dbReference>
<feature type="region of interest" description="Disordered" evidence="8">
    <location>
        <begin position="39"/>
        <end position="61"/>
    </location>
</feature>
<keyword evidence="11" id="KW-1185">Reference proteome</keyword>
<dbReference type="InterPro" id="IPR013087">
    <property type="entry name" value="Znf_C2H2_type"/>
</dbReference>
<feature type="compositionally biased region" description="Acidic residues" evidence="8">
    <location>
        <begin position="562"/>
        <end position="578"/>
    </location>
</feature>
<proteinExistence type="predicted"/>
<evidence type="ECO:0000256" key="7">
    <source>
        <dbReference type="PROSITE-ProRule" id="PRU00042"/>
    </source>
</evidence>
<evidence type="ECO:0000256" key="6">
    <source>
        <dbReference type="ARBA" id="ARBA00023242"/>
    </source>
</evidence>
<feature type="compositionally biased region" description="Polar residues" evidence="8">
    <location>
        <begin position="495"/>
        <end position="520"/>
    </location>
</feature>
<dbReference type="AlphaFoldDB" id="A0A395S246"/>
<dbReference type="PROSITE" id="PS00028">
    <property type="entry name" value="ZINC_FINGER_C2H2_1"/>
    <property type="match status" value="6"/>
</dbReference>
<dbReference type="PROSITE" id="PS50157">
    <property type="entry name" value="ZINC_FINGER_C2H2_2"/>
    <property type="match status" value="3"/>
</dbReference>
<keyword evidence="4 7" id="KW-0863">Zinc-finger</keyword>